<evidence type="ECO:0000313" key="9">
    <source>
        <dbReference type="EMBL" id="ADN74812.1"/>
    </source>
</evidence>
<dbReference type="InterPro" id="IPR023483">
    <property type="entry name" value="Uncharacterised_SprT"/>
</dbReference>
<evidence type="ECO:0000256" key="6">
    <source>
        <dbReference type="ARBA" id="ARBA00022833"/>
    </source>
</evidence>
<evidence type="ECO:0000256" key="7">
    <source>
        <dbReference type="HAMAP-Rule" id="MF_00746"/>
    </source>
</evidence>
<dbReference type="GeneID" id="67180844"/>
<dbReference type="SMART" id="SM00731">
    <property type="entry name" value="SprT"/>
    <property type="match status" value="1"/>
</dbReference>
<feature type="binding site" evidence="7">
    <location>
        <position position="83"/>
    </location>
    <ligand>
        <name>Zn(2+)</name>
        <dbReference type="ChEBI" id="CHEBI:29105"/>
    </ligand>
</feature>
<feature type="domain" description="SprT-like" evidence="8">
    <location>
        <begin position="17"/>
        <end position="166"/>
    </location>
</feature>
<dbReference type="HOGENOM" id="CLU_113336_0_1_6"/>
<dbReference type="InterPro" id="IPR035240">
    <property type="entry name" value="SprT_Zn_ribbon"/>
</dbReference>
<dbReference type="InterPro" id="IPR006640">
    <property type="entry name" value="SprT-like_domain"/>
</dbReference>
<evidence type="ECO:0000256" key="3">
    <source>
        <dbReference type="ARBA" id="ARBA00020082"/>
    </source>
</evidence>
<name>E1SQK0_FERBD</name>
<evidence type="ECO:0000313" key="10">
    <source>
        <dbReference type="Proteomes" id="UP000006683"/>
    </source>
</evidence>
<dbReference type="KEGG" id="fbl:Fbal_0598"/>
<dbReference type="GO" id="GO:0006950">
    <property type="term" value="P:response to stress"/>
    <property type="evidence" value="ECO:0007669"/>
    <property type="project" value="UniProtKB-ARBA"/>
</dbReference>
<sequence>MPPSTLPTETLHQLLLSRVETCYLKAEQRLGRPFPRPSVSLKMRGQSAGAAHLQDNRLRFNPVLLEENPDAFLDEVVPHEVAHLLVWHSFGKVAPHGRQWQAMMRDVFGLEPHTRHLFDVSNVAPRTVAYRCQCRDHNLTIRRHNKVQRGQTRYLCRHCGSALQPA</sequence>
<dbReference type="GO" id="GO:0005737">
    <property type="term" value="C:cytoplasm"/>
    <property type="evidence" value="ECO:0007669"/>
    <property type="project" value="UniProtKB-SubCell"/>
</dbReference>
<evidence type="ECO:0000256" key="4">
    <source>
        <dbReference type="ARBA" id="ARBA00022490"/>
    </source>
</evidence>
<dbReference type="OrthoDB" id="267364at2"/>
<evidence type="ECO:0000256" key="1">
    <source>
        <dbReference type="ARBA" id="ARBA00004496"/>
    </source>
</evidence>
<keyword evidence="5 7" id="KW-0479">Metal-binding</keyword>
<dbReference type="GO" id="GO:0008270">
    <property type="term" value="F:zinc ion binding"/>
    <property type="evidence" value="ECO:0007669"/>
    <property type="project" value="UniProtKB-UniRule"/>
</dbReference>
<evidence type="ECO:0000259" key="8">
    <source>
        <dbReference type="SMART" id="SM00731"/>
    </source>
</evidence>
<evidence type="ECO:0000256" key="2">
    <source>
        <dbReference type="ARBA" id="ARBA00006591"/>
    </source>
</evidence>
<comment type="similarity">
    <text evidence="2 7">Belongs to the SprT family.</text>
</comment>
<comment type="cofactor">
    <cofactor evidence="7">
        <name>Zn(2+)</name>
        <dbReference type="ChEBI" id="CHEBI:29105"/>
    </cofactor>
    <text evidence="7">Binds 1 zinc ion.</text>
</comment>
<organism evidence="9 10">
    <name type="scientific">Ferrimonas balearica (strain DSM 9799 / CCM 4581 / KCTC 23876 / PAT)</name>
    <dbReference type="NCBI Taxonomy" id="550540"/>
    <lineage>
        <taxon>Bacteria</taxon>
        <taxon>Pseudomonadati</taxon>
        <taxon>Pseudomonadota</taxon>
        <taxon>Gammaproteobacteria</taxon>
        <taxon>Alteromonadales</taxon>
        <taxon>Ferrimonadaceae</taxon>
        <taxon>Ferrimonas</taxon>
    </lineage>
</organism>
<accession>E1SQK0</accession>
<reference evidence="9 10" key="1">
    <citation type="journal article" date="2010" name="Stand. Genomic Sci.">
        <title>Complete genome sequence of Ferrimonas balearica type strain (PAT).</title>
        <authorList>
            <person name="Nolan M."/>
            <person name="Sikorski J."/>
            <person name="Davenport K."/>
            <person name="Lucas S."/>
            <person name="Glavina Del Rio T."/>
            <person name="Tice H."/>
            <person name="Cheng J."/>
            <person name="Goodwin L."/>
            <person name="Pitluck S."/>
            <person name="Liolios K."/>
            <person name="Ivanova N."/>
            <person name="Mavromatis K."/>
            <person name="Ovchinnikova G."/>
            <person name="Pati A."/>
            <person name="Chen A."/>
            <person name="Palaniappan K."/>
            <person name="Land M."/>
            <person name="Hauser L."/>
            <person name="Chang Y."/>
            <person name="Jeffries C."/>
            <person name="Tapia R."/>
            <person name="Brettin T."/>
            <person name="Detter J."/>
            <person name="Han C."/>
            <person name="Yasawong M."/>
            <person name="Rohde M."/>
            <person name="Tindall B."/>
            <person name="Goker M."/>
            <person name="Woyke T."/>
            <person name="Bristow J."/>
            <person name="Eisen J."/>
            <person name="Markowitz V."/>
            <person name="Hugenholtz P."/>
            <person name="Kyrpides N."/>
            <person name="Klenk H."/>
            <person name="Lapidus A."/>
        </authorList>
    </citation>
    <scope>NUCLEOTIDE SEQUENCE [LARGE SCALE GENOMIC DNA]</scope>
    <source>
        <strain evidence="10">DSM 9799 / CCM 4581 / KCTC 23876 / PAT</strain>
    </source>
</reference>
<dbReference type="AlphaFoldDB" id="E1SQK0"/>
<dbReference type="HAMAP" id="MF_00746">
    <property type="entry name" value="SprT"/>
    <property type="match status" value="1"/>
</dbReference>
<keyword evidence="6 7" id="KW-0862">Zinc</keyword>
<feature type="active site" evidence="7">
    <location>
        <position position="80"/>
    </location>
</feature>
<dbReference type="RefSeq" id="WP_013344118.1">
    <property type="nucleotide sequence ID" value="NC_014541.1"/>
</dbReference>
<dbReference type="STRING" id="550540.Fbal_0598"/>
<dbReference type="Pfam" id="PF10263">
    <property type="entry name" value="SprT-like"/>
    <property type="match status" value="1"/>
</dbReference>
<protein>
    <recommendedName>
        <fullName evidence="3 7">Protein SprT</fullName>
    </recommendedName>
</protein>
<dbReference type="NCBIfam" id="NF003421">
    <property type="entry name" value="PRK04860.1"/>
    <property type="match status" value="1"/>
</dbReference>
<keyword evidence="4 7" id="KW-0963">Cytoplasm</keyword>
<comment type="subcellular location">
    <subcellularLocation>
        <location evidence="1 7">Cytoplasm</location>
    </subcellularLocation>
</comment>
<evidence type="ECO:0000256" key="5">
    <source>
        <dbReference type="ARBA" id="ARBA00022723"/>
    </source>
</evidence>
<dbReference type="eggNOG" id="COG3091">
    <property type="taxonomic scope" value="Bacteria"/>
</dbReference>
<dbReference type="PANTHER" id="PTHR38773:SF1">
    <property type="entry name" value="PROTEIN SPRT"/>
    <property type="match status" value="1"/>
</dbReference>
<gene>
    <name evidence="7" type="primary">sprT</name>
    <name evidence="9" type="ordered locus">Fbal_0598</name>
</gene>
<dbReference type="Proteomes" id="UP000006683">
    <property type="component" value="Chromosome"/>
</dbReference>
<feature type="binding site" evidence="7">
    <location>
        <position position="79"/>
    </location>
    <ligand>
        <name>Zn(2+)</name>
        <dbReference type="ChEBI" id="CHEBI:29105"/>
    </ligand>
</feature>
<dbReference type="Pfam" id="PF17283">
    <property type="entry name" value="Zn_ribbon_SprT"/>
    <property type="match status" value="1"/>
</dbReference>
<dbReference type="EMBL" id="CP002209">
    <property type="protein sequence ID" value="ADN74812.1"/>
    <property type="molecule type" value="Genomic_DNA"/>
</dbReference>
<proteinExistence type="inferred from homology"/>
<dbReference type="PANTHER" id="PTHR38773">
    <property type="entry name" value="PROTEIN SPRT"/>
    <property type="match status" value="1"/>
</dbReference>
<keyword evidence="10" id="KW-1185">Reference proteome</keyword>